<dbReference type="InterPro" id="IPR005511">
    <property type="entry name" value="SMP-30"/>
</dbReference>
<feature type="binding site" evidence="3">
    <location>
        <position position="104"/>
    </location>
    <ligand>
        <name>substrate</name>
    </ligand>
</feature>
<dbReference type="PANTHER" id="PTHR10907">
    <property type="entry name" value="REGUCALCIN"/>
    <property type="match status" value="1"/>
</dbReference>
<keyword evidence="6" id="KW-1185">Reference proteome</keyword>
<dbReference type="Gene3D" id="2.120.10.30">
    <property type="entry name" value="TolB, C-terminal domain"/>
    <property type="match status" value="1"/>
</dbReference>
<proteinExistence type="inferred from homology"/>
<organism evidence="5 6">
    <name type="scientific">Commensalibacter intestini</name>
    <dbReference type="NCBI Taxonomy" id="479936"/>
    <lineage>
        <taxon>Bacteria</taxon>
        <taxon>Pseudomonadati</taxon>
        <taxon>Pseudomonadota</taxon>
        <taxon>Alphaproteobacteria</taxon>
        <taxon>Acetobacterales</taxon>
        <taxon>Acetobacteraceae</taxon>
    </lineage>
</organism>
<feature type="binding site" evidence="3">
    <location>
        <position position="203"/>
    </location>
    <ligand>
        <name>a divalent metal cation</name>
        <dbReference type="ChEBI" id="CHEBI:60240"/>
    </ligand>
</feature>
<evidence type="ECO:0000256" key="2">
    <source>
        <dbReference type="PIRSR" id="PIRSR605511-1"/>
    </source>
</evidence>
<dbReference type="SUPFAM" id="SSF63829">
    <property type="entry name" value="Calcium-dependent phosphotriesterase"/>
    <property type="match status" value="1"/>
</dbReference>
<dbReference type="GO" id="GO:0004341">
    <property type="term" value="F:gluconolactonase activity"/>
    <property type="evidence" value="ECO:0007669"/>
    <property type="project" value="TreeGrafter"/>
</dbReference>
<comment type="caution">
    <text evidence="5">The sequence shown here is derived from an EMBL/GenBank/DDBJ whole genome shotgun (WGS) entry which is preliminary data.</text>
</comment>
<dbReference type="RefSeq" id="WP_086632351.1">
    <property type="nucleotide sequence ID" value="NZ_JOPB01000007.1"/>
</dbReference>
<dbReference type="GO" id="GO:0019853">
    <property type="term" value="P:L-ascorbic acid biosynthetic process"/>
    <property type="evidence" value="ECO:0007669"/>
    <property type="project" value="TreeGrafter"/>
</dbReference>
<dbReference type="InterPro" id="IPR013658">
    <property type="entry name" value="SGL"/>
</dbReference>
<name>A0A251ZUD2_9PROT</name>
<evidence type="ECO:0000259" key="4">
    <source>
        <dbReference type="Pfam" id="PF08450"/>
    </source>
</evidence>
<comment type="cofactor">
    <cofactor evidence="3">
        <name>Zn(2+)</name>
        <dbReference type="ChEBI" id="CHEBI:29105"/>
    </cofactor>
    <text evidence="3">Binds 1 divalent metal cation per subunit.</text>
</comment>
<dbReference type="Proteomes" id="UP000194946">
    <property type="component" value="Unassembled WGS sequence"/>
</dbReference>
<evidence type="ECO:0000313" key="6">
    <source>
        <dbReference type="Proteomes" id="UP000194946"/>
    </source>
</evidence>
<dbReference type="PANTHER" id="PTHR10907:SF47">
    <property type="entry name" value="REGUCALCIN"/>
    <property type="match status" value="1"/>
</dbReference>
<comment type="similarity">
    <text evidence="1">Belongs to the SMP-30/CGR1 family.</text>
</comment>
<protein>
    <recommendedName>
        <fullName evidence="4">SMP-30/Gluconolactonase/LRE-like region domain-containing protein</fullName>
    </recommendedName>
</protein>
<feature type="binding site" evidence="3">
    <location>
        <position position="106"/>
    </location>
    <ligand>
        <name>substrate</name>
    </ligand>
</feature>
<dbReference type="InterPro" id="IPR011042">
    <property type="entry name" value="6-blade_b-propeller_TolB-like"/>
</dbReference>
<dbReference type="AlphaFoldDB" id="A0A251ZUD2"/>
<sequence>MIHTKFFDPVCVWDAKTLLGEGVVWVEHEQSVYFVNIFENKIYRYHPETQAKTTWDTPKQPTFIFPTTGDVLLCGMEDGLYWFDPVQGKFTQWFIMHEAHIDNRLNDGYIDSLGRLWFGTMDRKEQSPNGGLYLLECEEDGKIAAILQDKDYVVTNGPLIIEDHHILYHNHSNDQKIYQFDWQDSGHISHKKLFTQIDKGYPDGMAADIEDNLWVCLFAGHQINHYANNAVLLRSIPLPCPNITKIAFGGEDYQTAFVTTASKGMTDEEKQQSPLAGGLFSFRVSIPGKPQNLFKIPETVILK</sequence>
<reference evidence="6" key="1">
    <citation type="submission" date="2014-06" db="EMBL/GenBank/DDBJ databases">
        <authorList>
            <person name="Winans N.J."/>
            <person name="Newell P.D."/>
            <person name="Douglas A.E."/>
        </authorList>
    </citation>
    <scope>NUCLEOTIDE SEQUENCE [LARGE SCALE GENOMIC DNA]</scope>
    <source>
        <strain evidence="6">DmL_052</strain>
    </source>
</reference>
<evidence type="ECO:0000256" key="1">
    <source>
        <dbReference type="ARBA" id="ARBA00008853"/>
    </source>
</evidence>
<dbReference type="Pfam" id="PF08450">
    <property type="entry name" value="SGL"/>
    <property type="match status" value="1"/>
</dbReference>
<evidence type="ECO:0000313" key="5">
    <source>
        <dbReference type="EMBL" id="OUI78262.1"/>
    </source>
</evidence>
<accession>A0A251ZUD2</accession>
<keyword evidence="3" id="KW-0479">Metal-binding</keyword>
<dbReference type="EMBL" id="JOPB01000007">
    <property type="protein sequence ID" value="OUI78262.1"/>
    <property type="molecule type" value="Genomic_DNA"/>
</dbReference>
<feature type="binding site" evidence="3">
    <location>
        <position position="156"/>
    </location>
    <ligand>
        <name>a divalent metal cation</name>
        <dbReference type="ChEBI" id="CHEBI:60240"/>
    </ligand>
</feature>
<dbReference type="PRINTS" id="PR01790">
    <property type="entry name" value="SMP30FAMILY"/>
</dbReference>
<feature type="binding site" evidence="3">
    <location>
        <position position="21"/>
    </location>
    <ligand>
        <name>a divalent metal cation</name>
        <dbReference type="ChEBI" id="CHEBI:60240"/>
    </ligand>
</feature>
<feature type="active site" description="Proton donor/acceptor" evidence="2">
    <location>
        <position position="203"/>
    </location>
</feature>
<feature type="domain" description="SMP-30/Gluconolactonase/LRE-like region" evidence="4">
    <location>
        <begin position="19"/>
        <end position="261"/>
    </location>
</feature>
<evidence type="ECO:0000256" key="3">
    <source>
        <dbReference type="PIRSR" id="PIRSR605511-2"/>
    </source>
</evidence>
<dbReference type="GO" id="GO:0005509">
    <property type="term" value="F:calcium ion binding"/>
    <property type="evidence" value="ECO:0007669"/>
    <property type="project" value="TreeGrafter"/>
</dbReference>
<keyword evidence="3" id="KW-0862">Zinc</keyword>
<gene>
    <name evidence="5" type="ORF">HK18_09470</name>
</gene>